<keyword evidence="3" id="KW-0540">Nuclease</keyword>
<evidence type="ECO:0000256" key="1">
    <source>
        <dbReference type="ARBA" id="ARBA00022490"/>
    </source>
</evidence>
<accession>A0ABW7CEN5</accession>
<keyword evidence="4" id="KW-0378">Hydrolase</keyword>
<evidence type="ECO:0000259" key="5">
    <source>
        <dbReference type="SMART" id="SM00732"/>
    </source>
</evidence>
<dbReference type="Pfam" id="PF03652">
    <property type="entry name" value="RuvX"/>
    <property type="match status" value="1"/>
</dbReference>
<comment type="caution">
    <text evidence="6">The sequence shown here is derived from an EMBL/GenBank/DDBJ whole genome shotgun (WGS) entry which is preliminary data.</text>
</comment>
<keyword evidence="1" id="KW-0963">Cytoplasm</keyword>
<organism evidence="6 7">
    <name type="scientific">Limnothrix redekei LRLZ20PSL1</name>
    <dbReference type="NCBI Taxonomy" id="3112953"/>
    <lineage>
        <taxon>Bacteria</taxon>
        <taxon>Bacillati</taxon>
        <taxon>Cyanobacteriota</taxon>
        <taxon>Cyanophyceae</taxon>
        <taxon>Pseudanabaenales</taxon>
        <taxon>Pseudanabaenaceae</taxon>
        <taxon>Limnothrix</taxon>
    </lineage>
</organism>
<sequence length="147" mass="16401">MAVDLGAVDSGAVYLGFDPGSAKCGLAVLRSSGEILAHEVVRSDGAIEQLRQWQQQYQATAIIMGDQTTSKAWVSRLEQGWPDAPPIQRVDERYSTLAARDRYWELYPPRGWRKLLPRGLRQPPRPVDDIAAIVLVERFLANSSPKN</sequence>
<name>A0ABW7CEN5_9CYAN</name>
<evidence type="ECO:0000256" key="3">
    <source>
        <dbReference type="ARBA" id="ARBA00022722"/>
    </source>
</evidence>
<dbReference type="EMBL" id="JAZAQF010000095">
    <property type="protein sequence ID" value="MFG3819607.1"/>
    <property type="molecule type" value="Genomic_DNA"/>
</dbReference>
<protein>
    <submittedName>
        <fullName evidence="6">Holliday junction resolvase RuvX</fullName>
    </submittedName>
</protein>
<dbReference type="RefSeq" id="WP_393015588.1">
    <property type="nucleotide sequence ID" value="NZ_JAZAQF010000095.1"/>
</dbReference>
<evidence type="ECO:0000313" key="6">
    <source>
        <dbReference type="EMBL" id="MFG3819607.1"/>
    </source>
</evidence>
<proteinExistence type="predicted"/>
<keyword evidence="7" id="KW-1185">Reference proteome</keyword>
<evidence type="ECO:0000313" key="7">
    <source>
        <dbReference type="Proteomes" id="UP001604335"/>
    </source>
</evidence>
<dbReference type="SUPFAM" id="SSF53098">
    <property type="entry name" value="Ribonuclease H-like"/>
    <property type="match status" value="1"/>
</dbReference>
<dbReference type="Proteomes" id="UP001604335">
    <property type="component" value="Unassembled WGS sequence"/>
</dbReference>
<dbReference type="InterPro" id="IPR005227">
    <property type="entry name" value="YqgF"/>
</dbReference>
<dbReference type="Gene3D" id="3.30.420.140">
    <property type="entry name" value="YqgF/RNase H-like domain"/>
    <property type="match status" value="1"/>
</dbReference>
<dbReference type="InterPro" id="IPR012337">
    <property type="entry name" value="RNaseH-like_sf"/>
</dbReference>
<dbReference type="InterPro" id="IPR006641">
    <property type="entry name" value="YqgF/RNaseH-like_dom"/>
</dbReference>
<feature type="domain" description="YqgF/RNase H-like" evidence="5">
    <location>
        <begin position="12"/>
        <end position="99"/>
    </location>
</feature>
<dbReference type="SMART" id="SM00732">
    <property type="entry name" value="YqgFc"/>
    <property type="match status" value="1"/>
</dbReference>
<reference evidence="7" key="1">
    <citation type="journal article" date="2024" name="Algal Res.">
        <title>Biochemical, toxicological and genomic investigation of a high-biomass producing Limnothrix strain isolated from Italian shallow drinking water reservoir.</title>
        <authorList>
            <person name="Simonazzi M."/>
            <person name="Shishido T.K."/>
            <person name="Delbaje E."/>
            <person name="Wahlsten M."/>
            <person name="Fewer D.P."/>
            <person name="Sivonen K."/>
            <person name="Pezzolesi L."/>
            <person name="Pistocchi R."/>
        </authorList>
    </citation>
    <scope>NUCLEOTIDE SEQUENCE [LARGE SCALE GENOMIC DNA]</scope>
    <source>
        <strain evidence="7">LRLZ20PSL1</strain>
    </source>
</reference>
<evidence type="ECO:0000256" key="2">
    <source>
        <dbReference type="ARBA" id="ARBA00022517"/>
    </source>
</evidence>
<dbReference type="InterPro" id="IPR037027">
    <property type="entry name" value="YqgF/RNaseH-like_dom_sf"/>
</dbReference>
<evidence type="ECO:0000256" key="4">
    <source>
        <dbReference type="ARBA" id="ARBA00022801"/>
    </source>
</evidence>
<gene>
    <name evidence="6" type="primary">ruvX</name>
    <name evidence="6" type="ORF">VPK24_18330</name>
</gene>
<keyword evidence="2" id="KW-0690">Ribosome biogenesis</keyword>